<dbReference type="Pfam" id="PF07214">
    <property type="entry name" value="DUF1418"/>
    <property type="match status" value="1"/>
</dbReference>
<keyword evidence="1" id="KW-0812">Transmembrane</keyword>
<dbReference type="AlphaFoldDB" id="A0A1X1ET92"/>
<dbReference type="OrthoDB" id="6478907at2"/>
<dbReference type="RefSeq" id="WP_084873668.1">
    <property type="nucleotide sequence ID" value="NZ_JAGGMY010000001.1"/>
</dbReference>
<protein>
    <recommendedName>
        <fullName evidence="4">DUF1418 domain-containing protein</fullName>
    </recommendedName>
</protein>
<reference evidence="2 3" key="1">
    <citation type="journal article" date="2017" name="Antonie Van Leeuwenhoek">
        <title>Phylogenomic resolution of the bacterial genus Pantoea and its relationship with Erwinia and Tatumella.</title>
        <authorList>
            <person name="Palmer M."/>
            <person name="Steenkamp E.T."/>
            <person name="Coetzee M.P."/>
            <person name="Chan W.Y."/>
            <person name="van Zyl E."/>
            <person name="De Maayer P."/>
            <person name="Coutinho T.A."/>
            <person name="Blom J."/>
            <person name="Smits T.H."/>
            <person name="Duffy B."/>
            <person name="Venter S.N."/>
        </authorList>
    </citation>
    <scope>NUCLEOTIDE SEQUENCE [LARGE SCALE GENOMIC DNA]</scope>
    <source>
        <strain evidence="2 3">LMG 2657</strain>
    </source>
</reference>
<keyword evidence="3" id="KW-1185">Reference proteome</keyword>
<gene>
    <name evidence="2" type="ORF">HA50_06445</name>
</gene>
<organism evidence="2 3">
    <name type="scientific">Pantoea cypripedii</name>
    <name type="common">Pectobacterium cypripedii</name>
    <name type="synonym">Erwinia cypripedii</name>
    <dbReference type="NCBI Taxonomy" id="55209"/>
    <lineage>
        <taxon>Bacteria</taxon>
        <taxon>Pseudomonadati</taxon>
        <taxon>Pseudomonadota</taxon>
        <taxon>Gammaproteobacteria</taxon>
        <taxon>Enterobacterales</taxon>
        <taxon>Erwiniaceae</taxon>
        <taxon>Pantoea</taxon>
    </lineage>
</organism>
<comment type="caution">
    <text evidence="2">The sequence shown here is derived from an EMBL/GenBank/DDBJ whole genome shotgun (WGS) entry which is preliminary data.</text>
</comment>
<evidence type="ECO:0000313" key="3">
    <source>
        <dbReference type="Proteomes" id="UP000193749"/>
    </source>
</evidence>
<name>A0A1X1ET92_PANCY</name>
<feature type="transmembrane region" description="Helical" evidence="1">
    <location>
        <begin position="45"/>
        <end position="65"/>
    </location>
</feature>
<evidence type="ECO:0000256" key="1">
    <source>
        <dbReference type="SAM" id="Phobius"/>
    </source>
</evidence>
<keyword evidence="1" id="KW-0472">Membrane</keyword>
<accession>A0A1X1ET92</accession>
<dbReference type="EMBL" id="MLJI01000001">
    <property type="protein sequence ID" value="ORM93005.1"/>
    <property type="molecule type" value="Genomic_DNA"/>
</dbReference>
<evidence type="ECO:0008006" key="4">
    <source>
        <dbReference type="Google" id="ProtNLM"/>
    </source>
</evidence>
<dbReference type="STRING" id="55209.HA50_06445"/>
<feature type="transmembrane region" description="Helical" evidence="1">
    <location>
        <begin position="12"/>
        <end position="33"/>
    </location>
</feature>
<dbReference type="Proteomes" id="UP000193749">
    <property type="component" value="Unassembled WGS sequence"/>
</dbReference>
<sequence>MNNLARLPKPVLLLEAVGVIAVIGALLLINGWIDAPAAISAKRLATVLFFAGIVMMLPAAWLMMWRTAKAMAPQLFNQHDKKK</sequence>
<dbReference type="InterPro" id="IPR010815">
    <property type="entry name" value="DUF1418"/>
</dbReference>
<evidence type="ECO:0000313" key="2">
    <source>
        <dbReference type="EMBL" id="ORM93005.1"/>
    </source>
</evidence>
<proteinExistence type="predicted"/>
<keyword evidence="1" id="KW-1133">Transmembrane helix</keyword>